<dbReference type="AlphaFoldDB" id="X0UHP4"/>
<dbReference type="EMBL" id="BARS01027594">
    <property type="protein sequence ID" value="GAF99907.1"/>
    <property type="molecule type" value="Genomic_DNA"/>
</dbReference>
<protein>
    <submittedName>
        <fullName evidence="1">Uncharacterized protein</fullName>
    </submittedName>
</protein>
<accession>X0UHP4</accession>
<evidence type="ECO:0000313" key="1">
    <source>
        <dbReference type="EMBL" id="GAF99907.1"/>
    </source>
</evidence>
<organism evidence="1">
    <name type="scientific">marine sediment metagenome</name>
    <dbReference type="NCBI Taxonomy" id="412755"/>
    <lineage>
        <taxon>unclassified sequences</taxon>
        <taxon>metagenomes</taxon>
        <taxon>ecological metagenomes</taxon>
    </lineage>
</organism>
<feature type="non-terminal residue" evidence="1">
    <location>
        <position position="1"/>
    </location>
</feature>
<gene>
    <name evidence="1" type="ORF">S01H1_43320</name>
</gene>
<proteinExistence type="predicted"/>
<reference evidence="1" key="1">
    <citation type="journal article" date="2014" name="Front. Microbiol.">
        <title>High frequency of phylogenetically diverse reductive dehalogenase-homologous genes in deep subseafloor sedimentary metagenomes.</title>
        <authorList>
            <person name="Kawai M."/>
            <person name="Futagami T."/>
            <person name="Toyoda A."/>
            <person name="Takaki Y."/>
            <person name="Nishi S."/>
            <person name="Hori S."/>
            <person name="Arai W."/>
            <person name="Tsubouchi T."/>
            <person name="Morono Y."/>
            <person name="Uchiyama I."/>
            <person name="Ito T."/>
            <person name="Fujiyama A."/>
            <person name="Inagaki F."/>
            <person name="Takami H."/>
        </authorList>
    </citation>
    <scope>NUCLEOTIDE SEQUENCE</scope>
    <source>
        <strain evidence="1">Expedition CK06-06</strain>
    </source>
</reference>
<comment type="caution">
    <text evidence="1">The sequence shown here is derived from an EMBL/GenBank/DDBJ whole genome shotgun (WGS) entry which is preliminary data.</text>
</comment>
<sequence length="32" mass="3550">TLPIMIYGELDLNDPETVKAVQADAVITMEQM</sequence>
<name>X0UHP4_9ZZZZ</name>